<sequence length="1436" mass="167407">MYLEREHTDVKHTKNRSKEKSSFEEMSNYVLKNSDTCEIKCIEKNDVHSGNIDGVIEDTNTNLNMNLMIKKYEKKNKLLDLNENEKLDLRDKKGKLLYYEMKDDTGCSSNFDDNTSCNDMEDVVENKPVSKIETLGVNTTLDPGINRIWNGKKTSTETVLTSSHVSNGGQEEEGKDTHLDEKEKIYPRRSNREKEKEKSKKEKQMKCSDYNKEKSTKKESGKSKKGSTIQPGKDNKDVKKKCKEIREIVGKTNENKEKMKGKVNRPKNTQLRSKAPLGEEMHEKETHEKEAHKEVTHKKEAHKEVTHKKEAHKEVTHKKETHKKETHKKETHKREIPEKGADNKCERGRSENYKENMTNGENKYKSKNSKRKISSINAINMYDTDSFGKEDRKKKKNYNPIDEEKALNEKKSSKGKNEKKEHNKNDKYNGEHDDSVCENEPKKGKSESVNRICNEECANEEDSYSENKSMKVSNERSKIKDRDIVVKEKNLSEQGNVMNTHIVVSGEEVSKITNENEDGYVKKKYARLLKNLQTNISSKKIEQECEKRIKTWGGKLTLQQKINYFIKNKIATRTEYKYGKKPNTLSICNQFNLYNHLTMLNDFNRLHYYRAAMRWTGYRDFYESKTSTLLGEEVNGTNSYYVKSLANTEKLCRINRNMNMHSIEKAKLNIKNDSNLMKNPYIFFESNKECYVYNKNIIEIGTGPLSLLSINAILNGAKHVDALEVNKDASEMAKKLIEGYNLEDFIKIINCYSKVYVYKEEESQKKLKRKNSFYNFFDYSSDEQYCNNFNYDLIISEVIGDFASQEGVADIYLDLHKKIFSYRKYQEYLNSFDANIGSDNPDVGNVSRGLRKYCEEDAEESSDHDKEENVNVHDENSFNKGRKLSYNEFAANEGLYNTEEFYHMNIKSIPYSVTTFYCPVKFPYSDNIIYKSVSYPERTIISPQNKLLQSVMLEWSNLTLTEEQNEDNNFGKLEYIYLEQNVINQVIQKRSHIFEIQKSGPFCGFLITIDVEIRKGEHFGTKYGTCDSWYTNIVLLKEEINVEKYDLIINKTYTNLLNYNENIIDRKTVLVSRPSYTFYGYILRLIKDNDSIFSSDSDDASYYDKNCVEEKEYKEHPSLSSTIHLDEETILLLDQMDFHEKIQPLNMKKENNGEEVRINDSLEVYKEEKIIKMQCDIEKDELNDLDGRHGKRKESHSPIGCELSTINSSSGKKDNTSRDMSHTNLANESTYPHENETNKNYPVGDVETKIGRDILKVRNEETKGKNSIKKSSNKMDRSLSEKKHNKDINTPPSNQNTKGKNTCEDRLNSAKVQNGNRQKSGEDPPKKSSKNYVNKKKKKDAQKNENKNKKMSEKSREEYEHDISNITNNFNLNSKFYYENLKGKVIVYKNMKYKLLSFYEPVVIDYDEQATVIYKKDDIYNSKENNVNKFVNNVYQ</sequence>
<feature type="compositionally biased region" description="Basic and acidic residues" evidence="1">
    <location>
        <begin position="277"/>
        <end position="318"/>
    </location>
</feature>
<feature type="compositionally biased region" description="Basic and acidic residues" evidence="1">
    <location>
        <begin position="1"/>
        <end position="23"/>
    </location>
</feature>
<dbReference type="InterPro" id="IPR029063">
    <property type="entry name" value="SAM-dependent_MTases_sf"/>
</dbReference>
<feature type="compositionally biased region" description="Basic residues" evidence="1">
    <location>
        <begin position="319"/>
        <end position="331"/>
    </location>
</feature>
<feature type="compositionally biased region" description="Basic and acidic residues" evidence="1">
    <location>
        <begin position="402"/>
        <end position="448"/>
    </location>
</feature>
<gene>
    <name evidence="2" type="ORF">POVWA1_029850</name>
</gene>
<dbReference type="Proteomes" id="UP000078555">
    <property type="component" value="Unassembled WGS sequence"/>
</dbReference>
<evidence type="ECO:0000256" key="1">
    <source>
        <dbReference type="SAM" id="MobiDB-lite"/>
    </source>
</evidence>
<feature type="compositionally biased region" description="Basic and acidic residues" evidence="1">
    <location>
        <begin position="332"/>
        <end position="354"/>
    </location>
</feature>
<feature type="region of interest" description="Disordered" evidence="1">
    <location>
        <begin position="159"/>
        <end position="449"/>
    </location>
</feature>
<feature type="region of interest" description="Disordered" evidence="1">
    <location>
        <begin position="1184"/>
        <end position="1245"/>
    </location>
</feature>
<evidence type="ECO:0000313" key="3">
    <source>
        <dbReference type="Proteomes" id="UP000078555"/>
    </source>
</evidence>
<feature type="compositionally biased region" description="Basic residues" evidence="1">
    <location>
        <begin position="1327"/>
        <end position="1340"/>
    </location>
</feature>
<dbReference type="SUPFAM" id="SSF53335">
    <property type="entry name" value="S-adenosyl-L-methionine-dependent methyltransferases"/>
    <property type="match status" value="1"/>
</dbReference>
<reference evidence="3" key="1">
    <citation type="submission" date="2016-05" db="EMBL/GenBank/DDBJ databases">
        <authorList>
            <person name="Naeem Raeece"/>
        </authorList>
    </citation>
    <scope>NUCLEOTIDE SEQUENCE [LARGE SCALE GENOMIC DNA]</scope>
</reference>
<feature type="region of interest" description="Disordered" evidence="1">
    <location>
        <begin position="1257"/>
        <end position="1358"/>
    </location>
</feature>
<dbReference type="Gene3D" id="3.40.50.150">
    <property type="entry name" value="Vaccinia Virus protein VP39"/>
    <property type="match status" value="1"/>
</dbReference>
<feature type="compositionally biased region" description="Basic and acidic residues" evidence="1">
    <location>
        <begin position="1273"/>
        <end position="1287"/>
    </location>
</feature>
<feature type="region of interest" description="Disordered" evidence="1">
    <location>
        <begin position="856"/>
        <end position="875"/>
    </location>
</feature>
<dbReference type="EMBL" id="FLRD01000086">
    <property type="protein sequence ID" value="SBT35890.1"/>
    <property type="molecule type" value="Genomic_DNA"/>
</dbReference>
<feature type="compositionally biased region" description="Polar residues" evidence="1">
    <location>
        <begin position="1288"/>
        <end position="1300"/>
    </location>
</feature>
<proteinExistence type="predicted"/>
<feature type="region of interest" description="Disordered" evidence="1">
    <location>
        <begin position="1"/>
        <end position="24"/>
    </location>
</feature>
<feature type="compositionally biased region" description="Basic and acidic residues" evidence="1">
    <location>
        <begin position="244"/>
        <end position="260"/>
    </location>
</feature>
<keyword evidence="3" id="KW-1185">Reference proteome</keyword>
<protein>
    <submittedName>
        <fullName evidence="2">Uncharacterized protein</fullName>
    </submittedName>
</protein>
<feature type="compositionally biased region" description="Basic and acidic residues" evidence="1">
    <location>
        <begin position="175"/>
        <end position="222"/>
    </location>
</feature>
<feature type="compositionally biased region" description="Basic and acidic residues" evidence="1">
    <location>
        <begin position="1211"/>
        <end position="1221"/>
    </location>
</feature>
<evidence type="ECO:0000313" key="2">
    <source>
        <dbReference type="EMBL" id="SBT35890.1"/>
    </source>
</evidence>
<feature type="compositionally biased region" description="Basic and acidic residues" evidence="1">
    <location>
        <begin position="1341"/>
        <end position="1358"/>
    </location>
</feature>
<name>A0A1A8YW78_PLAOA</name>
<feature type="compositionally biased region" description="Polar residues" evidence="1">
    <location>
        <begin position="159"/>
        <end position="169"/>
    </location>
</feature>
<accession>A0A1A8YW78</accession>
<feature type="compositionally biased region" description="Basic and acidic residues" evidence="1">
    <location>
        <begin position="861"/>
        <end position="875"/>
    </location>
</feature>
<organism evidence="2 3">
    <name type="scientific">Plasmodium ovale wallikeri</name>
    <dbReference type="NCBI Taxonomy" id="864142"/>
    <lineage>
        <taxon>Eukaryota</taxon>
        <taxon>Sar</taxon>
        <taxon>Alveolata</taxon>
        <taxon>Apicomplexa</taxon>
        <taxon>Aconoidasida</taxon>
        <taxon>Haemosporida</taxon>
        <taxon>Plasmodiidae</taxon>
        <taxon>Plasmodium</taxon>
        <taxon>Plasmodium (Plasmodium)</taxon>
    </lineage>
</organism>